<reference evidence="1 2" key="1">
    <citation type="submission" date="2021-06" db="EMBL/GenBank/DDBJ databases">
        <authorList>
            <person name="Kallberg Y."/>
            <person name="Tangrot J."/>
            <person name="Rosling A."/>
        </authorList>
    </citation>
    <scope>NUCLEOTIDE SEQUENCE [LARGE SCALE GENOMIC DNA]</scope>
    <source>
        <strain evidence="1 2">120-4 pot B 10/14</strain>
    </source>
</reference>
<proteinExistence type="predicted"/>
<name>A0ABM8VWE3_GIGMA</name>
<accession>A0ABM8VWE3</accession>
<dbReference type="Proteomes" id="UP000789901">
    <property type="component" value="Unassembled WGS sequence"/>
</dbReference>
<sequence>MSNGKKHLLNLFNRLINLCKKLIDNIGQEAISMYFAKAATSTTIKNKEDFNNLVKTLSAIKLGIDNSKVKKIIDNKFLFLSIEVKKDLVSSMGFKVSPEVHIININENFTWYKFFKNEKDYAYKRLSDLGLSMDLIFTFTNSDLHHGYLLNSLEPTFSIECHCFKFTLKIDKLKLAQHFKDKVDVLSSTNKNTELMLFNQLGLGGDCIAKLKVTQSGVNNYKLIMAQIKSIIFNIRTQLKIENFKNNETINTASIIMHRRNPKYYATIFNDFKSEKWLNSIKVKPAVLKTKFDKLIKDLFDSELIAIKPTNHEPFPSNCEEATNSMKPNITYLRLETLISMANGTKIAIEYFNLGDIVVGENGMLYKVLGRNEVLLGNRYLYNLSRLINPQNNTKQIHGMQDNCKILW</sequence>
<gene>
    <name evidence="1" type="ORF">GMARGA_LOCUS409</name>
</gene>
<dbReference type="EMBL" id="CAJVQB010000069">
    <property type="protein sequence ID" value="CAG8463205.1"/>
    <property type="molecule type" value="Genomic_DNA"/>
</dbReference>
<evidence type="ECO:0000313" key="2">
    <source>
        <dbReference type="Proteomes" id="UP000789901"/>
    </source>
</evidence>
<evidence type="ECO:0000313" key="1">
    <source>
        <dbReference type="EMBL" id="CAG8463205.1"/>
    </source>
</evidence>
<comment type="caution">
    <text evidence="1">The sequence shown here is derived from an EMBL/GenBank/DDBJ whole genome shotgun (WGS) entry which is preliminary data.</text>
</comment>
<organism evidence="1 2">
    <name type="scientific">Gigaspora margarita</name>
    <dbReference type="NCBI Taxonomy" id="4874"/>
    <lineage>
        <taxon>Eukaryota</taxon>
        <taxon>Fungi</taxon>
        <taxon>Fungi incertae sedis</taxon>
        <taxon>Mucoromycota</taxon>
        <taxon>Glomeromycotina</taxon>
        <taxon>Glomeromycetes</taxon>
        <taxon>Diversisporales</taxon>
        <taxon>Gigasporaceae</taxon>
        <taxon>Gigaspora</taxon>
    </lineage>
</organism>
<keyword evidence="2" id="KW-1185">Reference proteome</keyword>
<protein>
    <submittedName>
        <fullName evidence="1">19418_t:CDS:1</fullName>
    </submittedName>
</protein>